<comment type="subcellular location">
    <subcellularLocation>
        <location evidence="2">Nucleus</location>
    </subcellularLocation>
</comment>
<dbReference type="Pfam" id="PF13359">
    <property type="entry name" value="DDE_Tnp_4"/>
    <property type="match status" value="1"/>
</dbReference>
<evidence type="ECO:0000256" key="6">
    <source>
        <dbReference type="ARBA" id="ARBA00022801"/>
    </source>
</evidence>
<dbReference type="GO" id="GO:0016787">
    <property type="term" value="F:hydrolase activity"/>
    <property type="evidence" value="ECO:0007669"/>
    <property type="project" value="UniProtKB-KW"/>
</dbReference>
<dbReference type="InParanoid" id="A0A6P7KH60"/>
<organism evidence="9 10">
    <name type="scientific">Parambassis ranga</name>
    <name type="common">Indian glassy fish</name>
    <dbReference type="NCBI Taxonomy" id="210632"/>
    <lineage>
        <taxon>Eukaryota</taxon>
        <taxon>Metazoa</taxon>
        <taxon>Chordata</taxon>
        <taxon>Craniata</taxon>
        <taxon>Vertebrata</taxon>
        <taxon>Euteleostomi</taxon>
        <taxon>Actinopterygii</taxon>
        <taxon>Neopterygii</taxon>
        <taxon>Teleostei</taxon>
        <taxon>Neoteleostei</taxon>
        <taxon>Acanthomorphata</taxon>
        <taxon>Ovalentaria</taxon>
        <taxon>Ambassidae</taxon>
        <taxon>Parambassis</taxon>
    </lineage>
</organism>
<accession>A0A6P7KH60</accession>
<proteinExistence type="inferred from homology"/>
<dbReference type="GO" id="GO:0004518">
    <property type="term" value="F:nuclease activity"/>
    <property type="evidence" value="ECO:0007669"/>
    <property type="project" value="UniProtKB-KW"/>
</dbReference>
<dbReference type="OrthoDB" id="9946389at2759"/>
<evidence type="ECO:0000313" key="9">
    <source>
        <dbReference type="Proteomes" id="UP000515145"/>
    </source>
</evidence>
<evidence type="ECO:0000259" key="8">
    <source>
        <dbReference type="Pfam" id="PF13359"/>
    </source>
</evidence>
<evidence type="ECO:0000256" key="7">
    <source>
        <dbReference type="ARBA" id="ARBA00023242"/>
    </source>
</evidence>
<keyword evidence="7" id="KW-0539">Nucleus</keyword>
<evidence type="ECO:0000256" key="5">
    <source>
        <dbReference type="ARBA" id="ARBA00022723"/>
    </source>
</evidence>
<reference evidence="10" key="1">
    <citation type="submission" date="2025-08" db="UniProtKB">
        <authorList>
            <consortium name="RefSeq"/>
        </authorList>
    </citation>
    <scope>IDENTIFICATION</scope>
</reference>
<comment type="cofactor">
    <cofactor evidence="1">
        <name>a divalent metal cation</name>
        <dbReference type="ChEBI" id="CHEBI:60240"/>
    </cofactor>
</comment>
<gene>
    <name evidence="10" type="primary">LOC114452450</name>
</gene>
<dbReference type="AlphaFoldDB" id="A0A6P7KH60"/>
<keyword evidence="9" id="KW-1185">Reference proteome</keyword>
<comment type="similarity">
    <text evidence="3">Belongs to the HARBI1 family.</text>
</comment>
<keyword evidence="4" id="KW-0540">Nuclease</keyword>
<dbReference type="PANTHER" id="PTHR22930">
    <property type="match status" value="1"/>
</dbReference>
<name>A0A6P7KH60_9TELE</name>
<evidence type="ECO:0000256" key="1">
    <source>
        <dbReference type="ARBA" id="ARBA00001968"/>
    </source>
</evidence>
<dbReference type="InterPro" id="IPR027806">
    <property type="entry name" value="HARBI1_dom"/>
</dbReference>
<dbReference type="GO" id="GO:0005634">
    <property type="term" value="C:nucleus"/>
    <property type="evidence" value="ECO:0007669"/>
    <property type="project" value="UniProtKB-SubCell"/>
</dbReference>
<evidence type="ECO:0000256" key="4">
    <source>
        <dbReference type="ARBA" id="ARBA00022722"/>
    </source>
</evidence>
<feature type="domain" description="DDE Tnp4" evidence="8">
    <location>
        <begin position="221"/>
        <end position="372"/>
    </location>
</feature>
<keyword evidence="5" id="KW-0479">Metal-binding</keyword>
<protein>
    <submittedName>
        <fullName evidence="10">Nuclease HARBI1</fullName>
    </submittedName>
</protein>
<dbReference type="GeneID" id="114452450"/>
<evidence type="ECO:0000256" key="2">
    <source>
        <dbReference type="ARBA" id="ARBA00004123"/>
    </source>
</evidence>
<evidence type="ECO:0000313" key="10">
    <source>
        <dbReference type="RefSeq" id="XP_028287572.1"/>
    </source>
</evidence>
<dbReference type="Proteomes" id="UP000515145">
    <property type="component" value="Chromosome 19"/>
</dbReference>
<dbReference type="GO" id="GO:0046872">
    <property type="term" value="F:metal ion binding"/>
    <property type="evidence" value="ECO:0007669"/>
    <property type="project" value="UniProtKB-KW"/>
</dbReference>
<dbReference type="InterPro" id="IPR045249">
    <property type="entry name" value="HARBI1-like"/>
</dbReference>
<dbReference type="PANTHER" id="PTHR22930:SF252">
    <property type="entry name" value="NUCLEASE HARBI1-RELATED"/>
    <property type="match status" value="1"/>
</dbReference>
<keyword evidence="6" id="KW-0378">Hydrolase</keyword>
<evidence type="ECO:0000256" key="3">
    <source>
        <dbReference type="ARBA" id="ARBA00006958"/>
    </source>
</evidence>
<sequence>MFVLCWTNVGIEGATNKQQRAAERHSTTLSTQEGDEEDAVFIRSVAARSCLSLDGLLQIHIHLDTLMAFPAPVWLAVQDELLGQGEPDEGAVTCFDNFDDETLFGLFHLTRPCITFITDAIRIRMKTTDMKKPVLPVDAMLMVALNYYAHGVSSNAVLQRVGLSEEDCPTTIVGIVSGVLAGMTDHFISFPLTVKDRVNVAKKTENFCGIPGVLGILAPAHFKIRASPYDRDMYRSFVNTLSYTSVVSQFIFDSDGNILSVEKCCAGSTYEQEMWETSFKGREMEDGLHGPFWVIGGKGYQLSQHVLTPVSEPSNDKEIRFNEAHAKIHNVLQTTLGIIKRRFRCLMQLGFAQEGGLNNKSNIIKSCSVLHNIAKKFSVPPPPAAIVMEPVYPGKRQPGQVEINPEALEARQKVINAHFSGASRRTQVVTAYAGE</sequence>
<dbReference type="RefSeq" id="XP_028287572.1">
    <property type="nucleotide sequence ID" value="XM_028431771.1"/>
</dbReference>